<comment type="caution">
    <text evidence="1">The sequence shown here is derived from an EMBL/GenBank/DDBJ whole genome shotgun (WGS) entry which is preliminary data.</text>
</comment>
<dbReference type="Gene3D" id="3.30.710.10">
    <property type="entry name" value="Potassium Channel Kv1.1, Chain A"/>
    <property type="match status" value="1"/>
</dbReference>
<name>A0AAD7FX87_9AGAR</name>
<evidence type="ECO:0008006" key="3">
    <source>
        <dbReference type="Google" id="ProtNLM"/>
    </source>
</evidence>
<evidence type="ECO:0000313" key="2">
    <source>
        <dbReference type="Proteomes" id="UP001221142"/>
    </source>
</evidence>
<accession>A0AAD7FX87</accession>
<keyword evidence="2" id="KW-1185">Reference proteome</keyword>
<gene>
    <name evidence="1" type="ORF">FB45DRAFT_1053045</name>
</gene>
<dbReference type="EMBL" id="JARKIF010000003">
    <property type="protein sequence ID" value="KAJ7644254.1"/>
    <property type="molecule type" value="Genomic_DNA"/>
</dbReference>
<dbReference type="Proteomes" id="UP001221142">
    <property type="component" value="Unassembled WGS sequence"/>
</dbReference>
<proteinExistence type="predicted"/>
<sequence>MATVTDVPYDDPNAQISCFALLSLVSPVFKDMLAMPQPEHATTESHPVIPVAEDSETLRLILSWCDPRLSPALDTDTLQDIQTVLHTADKYCMESVTKRVGDILSYGIRDLCPAGMGSLRVYAIAMRYRLETVAKKAARCSLEAKWEDLMSEDIPELDHIPASALHRLQQYRVACGVVGAKKAAVDWSWIQDATGVVSGCPKCASGLPPRHWSRWWTQFMSIAAEELARNPSAATITHELAIISSEYLGSCADCGRTQGETYRSLMRFNKAFTKEIERTVGEVPFVPFP</sequence>
<protein>
    <recommendedName>
        <fullName evidence="3">BTB domain-containing protein</fullName>
    </recommendedName>
</protein>
<dbReference type="InterPro" id="IPR011333">
    <property type="entry name" value="SKP1/BTB/POZ_sf"/>
</dbReference>
<organism evidence="1 2">
    <name type="scientific">Roridomyces roridus</name>
    <dbReference type="NCBI Taxonomy" id="1738132"/>
    <lineage>
        <taxon>Eukaryota</taxon>
        <taxon>Fungi</taxon>
        <taxon>Dikarya</taxon>
        <taxon>Basidiomycota</taxon>
        <taxon>Agaricomycotina</taxon>
        <taxon>Agaricomycetes</taxon>
        <taxon>Agaricomycetidae</taxon>
        <taxon>Agaricales</taxon>
        <taxon>Marasmiineae</taxon>
        <taxon>Mycenaceae</taxon>
        <taxon>Roridomyces</taxon>
    </lineage>
</organism>
<dbReference type="AlphaFoldDB" id="A0AAD7FX87"/>
<evidence type="ECO:0000313" key="1">
    <source>
        <dbReference type="EMBL" id="KAJ7644254.1"/>
    </source>
</evidence>
<reference evidence="1" key="1">
    <citation type="submission" date="2023-03" db="EMBL/GenBank/DDBJ databases">
        <title>Massive genome expansion in bonnet fungi (Mycena s.s.) driven by repeated elements and novel gene families across ecological guilds.</title>
        <authorList>
            <consortium name="Lawrence Berkeley National Laboratory"/>
            <person name="Harder C.B."/>
            <person name="Miyauchi S."/>
            <person name="Viragh M."/>
            <person name="Kuo A."/>
            <person name="Thoen E."/>
            <person name="Andreopoulos B."/>
            <person name="Lu D."/>
            <person name="Skrede I."/>
            <person name="Drula E."/>
            <person name="Henrissat B."/>
            <person name="Morin E."/>
            <person name="Kohler A."/>
            <person name="Barry K."/>
            <person name="LaButti K."/>
            <person name="Morin E."/>
            <person name="Salamov A."/>
            <person name="Lipzen A."/>
            <person name="Mereny Z."/>
            <person name="Hegedus B."/>
            <person name="Baldrian P."/>
            <person name="Stursova M."/>
            <person name="Weitz H."/>
            <person name="Taylor A."/>
            <person name="Grigoriev I.V."/>
            <person name="Nagy L.G."/>
            <person name="Martin F."/>
            <person name="Kauserud H."/>
        </authorList>
    </citation>
    <scope>NUCLEOTIDE SEQUENCE</scope>
    <source>
        <strain evidence="1">9284</strain>
    </source>
</reference>